<evidence type="ECO:0000256" key="1">
    <source>
        <dbReference type="SAM" id="Phobius"/>
    </source>
</evidence>
<protein>
    <recommendedName>
        <fullName evidence="2">Ig-like domain-containing protein</fullName>
    </recommendedName>
</protein>
<dbReference type="RefSeq" id="YP_009162338.1">
    <property type="nucleotide sequence ID" value="NC_027705.1"/>
</dbReference>
<dbReference type="EMBL" id="KT160425">
    <property type="protein sequence ID" value="AKT26014.1"/>
    <property type="molecule type" value="Genomic_DNA"/>
</dbReference>
<sequence>MSLTRVSSMILSVVCLIGVVGGKALWTPQPENQFTPIKQYEHQNLVLQVQVDKSQLTIGSWIYYASEEGQDNIEIADIMQDFIVYHNKAGFSATVLDDLSLSMVNVLLNYTGFYVCHMVLTNNKYVTYGWNVTILPMSAGPTSKPFLLTTPKPVASTPFVTEDVSSIVPTTQPETLYSPTISVTFLEHCRFELQCSPSFADIEKNISYTWSWSNQSSEGARINVSLQAEREHYFTCMLSSSGQSVQKTANVACYNVSVMEGRQVLLQPRKWPGKVIDATYTRCLRGHACKEYASSRTGEGTYYTETSFARIHSDFSALLTDLVSGDSGEYNIELIQSDGTVGKNWAVEVEEKLREPETTVTVAATSLGCEARLQCEMNSKNTLDGSIIYWDIRNQTVTGGEYLVNMSFGAYETFLCFIENGRQSAETVAEALCLEQAAYHHGRSHVPVYIVLAIATLMAVCGVIYYVLKRKNPLPPAAEQAPML</sequence>
<keyword evidence="4" id="KW-1185">Reference proteome</keyword>
<dbReference type="SUPFAM" id="SSF48726">
    <property type="entry name" value="Immunoglobulin"/>
    <property type="match status" value="1"/>
</dbReference>
<feature type="transmembrane region" description="Helical" evidence="1">
    <location>
        <begin position="446"/>
        <end position="468"/>
    </location>
</feature>
<dbReference type="Proteomes" id="UP000102399">
    <property type="component" value="Segment"/>
</dbReference>
<keyword evidence="1" id="KW-0472">Membrane</keyword>
<reference evidence="3 4" key="1">
    <citation type="journal article" date="2015" name="Vet. Microbiol.">
        <title>Characterisation of the Equine adenovirus 2 genome.</title>
        <authorList>
            <person name="Giles C."/>
            <person name="Vanniasinkam T."/>
            <person name="Barton M."/>
            <person name="Mahony T.J."/>
        </authorList>
    </citation>
    <scope>NUCLEOTIDE SEQUENCE [LARGE SCALE GENOMIC DNA]</scope>
    <source>
        <strain evidence="3">EAdV2.385/75.9</strain>
    </source>
</reference>
<dbReference type="KEGG" id="vg:25396013"/>
<keyword evidence="1" id="KW-0812">Transmembrane</keyword>
<organism evidence="3 4">
    <name type="scientific">Equine adenovirus B serotype 2</name>
    <name type="common">EAdV-2</name>
    <name type="synonym">Equine adenovirus 2</name>
    <dbReference type="NCBI Taxonomy" id="67603"/>
    <lineage>
        <taxon>Viruses</taxon>
        <taxon>Varidnaviria</taxon>
        <taxon>Bamfordvirae</taxon>
        <taxon>Preplasmiviricota</taxon>
        <taxon>Polisuviricotina</taxon>
        <taxon>Pharingeaviricetes</taxon>
        <taxon>Rowavirales</taxon>
        <taxon>Adenoviridae</taxon>
        <taxon>Mastadenovirus</taxon>
        <taxon>Mastadenovirus equidae</taxon>
        <taxon>Equine mastadenovirus B</taxon>
    </lineage>
</organism>
<dbReference type="PROSITE" id="PS50835">
    <property type="entry name" value="IG_LIKE"/>
    <property type="match status" value="1"/>
</dbReference>
<dbReference type="Gene3D" id="2.60.40.10">
    <property type="entry name" value="Immunoglobulins"/>
    <property type="match status" value="1"/>
</dbReference>
<dbReference type="InterPro" id="IPR013783">
    <property type="entry name" value="Ig-like_fold"/>
</dbReference>
<keyword evidence="1" id="KW-1133">Transmembrane helix</keyword>
<name>A0A0K1DCQ5_ADEE2</name>
<evidence type="ECO:0000259" key="2">
    <source>
        <dbReference type="PROSITE" id="PS50835"/>
    </source>
</evidence>
<evidence type="ECO:0000313" key="3">
    <source>
        <dbReference type="EMBL" id="AKT26014.1"/>
    </source>
</evidence>
<evidence type="ECO:0000313" key="4">
    <source>
        <dbReference type="Proteomes" id="UP000102399"/>
    </source>
</evidence>
<feature type="domain" description="Ig-like" evidence="2">
    <location>
        <begin position="173"/>
        <end position="252"/>
    </location>
</feature>
<organismHost>
    <name type="scientific">Equus caballus</name>
    <name type="common">Horse</name>
    <dbReference type="NCBI Taxonomy" id="9796"/>
</organismHost>
<proteinExistence type="predicted"/>
<dbReference type="InterPro" id="IPR036179">
    <property type="entry name" value="Ig-like_dom_sf"/>
</dbReference>
<accession>A0A0K1DCQ5</accession>
<dbReference type="InterPro" id="IPR007110">
    <property type="entry name" value="Ig-like_dom"/>
</dbReference>
<dbReference type="GeneID" id="25396013"/>